<evidence type="ECO:0000313" key="1">
    <source>
        <dbReference type="EMBL" id="MBG9378222.1"/>
    </source>
</evidence>
<dbReference type="RefSeq" id="WP_196992265.1">
    <property type="nucleotide sequence ID" value="NZ_JADWYR010000002.1"/>
</dbReference>
<gene>
    <name evidence="1" type="ORF">I5907_18430</name>
</gene>
<comment type="caution">
    <text evidence="1">The sequence shown here is derived from an EMBL/GenBank/DDBJ whole genome shotgun (WGS) entry which is preliminary data.</text>
</comment>
<reference evidence="1" key="1">
    <citation type="submission" date="2020-11" db="EMBL/GenBank/DDBJ databases">
        <title>Bacterial whole genome sequence for Panacibacter sp. DH6.</title>
        <authorList>
            <person name="Le V."/>
            <person name="Ko S."/>
            <person name="Ahn C.-Y."/>
            <person name="Oh H.-M."/>
        </authorList>
    </citation>
    <scope>NUCLEOTIDE SEQUENCE</scope>
    <source>
        <strain evidence="1">DH6</strain>
    </source>
</reference>
<dbReference type="Proteomes" id="UP000628448">
    <property type="component" value="Unassembled WGS sequence"/>
</dbReference>
<protein>
    <submittedName>
        <fullName evidence="1">Uncharacterized protein</fullName>
    </submittedName>
</protein>
<keyword evidence="2" id="KW-1185">Reference proteome</keyword>
<dbReference type="AlphaFoldDB" id="A0A931GZI7"/>
<proteinExistence type="predicted"/>
<accession>A0A931GZI7</accession>
<dbReference type="EMBL" id="JADWYR010000002">
    <property type="protein sequence ID" value="MBG9378222.1"/>
    <property type="molecule type" value="Genomic_DNA"/>
</dbReference>
<sequence>MRFFVILSISFFFLFGKGYAHIHEQSAASASQVLHTNTKQPDFGNSGSSPWSVIKTIPHKSQKIKLLTLEFEEDDDDTESFKKNFSLPNQCLICFYAQAPPAITFLPTYSLPSCAHLSYSASFRYLTHLRLRI</sequence>
<organism evidence="1 2">
    <name type="scientific">Panacibacter microcysteis</name>
    <dbReference type="NCBI Taxonomy" id="2793269"/>
    <lineage>
        <taxon>Bacteria</taxon>
        <taxon>Pseudomonadati</taxon>
        <taxon>Bacteroidota</taxon>
        <taxon>Chitinophagia</taxon>
        <taxon>Chitinophagales</taxon>
        <taxon>Chitinophagaceae</taxon>
        <taxon>Panacibacter</taxon>
    </lineage>
</organism>
<name>A0A931GZI7_9BACT</name>
<evidence type="ECO:0000313" key="2">
    <source>
        <dbReference type="Proteomes" id="UP000628448"/>
    </source>
</evidence>